<feature type="compositionally biased region" description="Basic and acidic residues" evidence="1">
    <location>
        <begin position="79"/>
        <end position="97"/>
    </location>
</feature>
<gene>
    <name evidence="2" type="ORF">SDC9_163560</name>
</gene>
<evidence type="ECO:0000256" key="1">
    <source>
        <dbReference type="SAM" id="MobiDB-lite"/>
    </source>
</evidence>
<reference evidence="2" key="1">
    <citation type="submission" date="2019-08" db="EMBL/GenBank/DDBJ databases">
        <authorList>
            <person name="Kucharzyk K."/>
            <person name="Murdoch R.W."/>
            <person name="Higgins S."/>
            <person name="Loffler F."/>
        </authorList>
    </citation>
    <scope>NUCLEOTIDE SEQUENCE</scope>
</reference>
<evidence type="ECO:0000313" key="2">
    <source>
        <dbReference type="EMBL" id="MPN16222.1"/>
    </source>
</evidence>
<accession>A0A645FRH7</accession>
<protein>
    <submittedName>
        <fullName evidence="2">Uncharacterized protein</fullName>
    </submittedName>
</protein>
<dbReference type="EMBL" id="VSSQ01063144">
    <property type="protein sequence ID" value="MPN16222.1"/>
    <property type="molecule type" value="Genomic_DNA"/>
</dbReference>
<feature type="compositionally biased region" description="Basic and acidic residues" evidence="1">
    <location>
        <begin position="49"/>
        <end position="59"/>
    </location>
</feature>
<feature type="region of interest" description="Disordered" evidence="1">
    <location>
        <begin position="1"/>
        <end position="97"/>
    </location>
</feature>
<sequence length="180" mass="19867">MTDRDDVLDHPVQQQSGGGVVKHEEEHDRHTVHHELAGHPALRRAGLVDAERENHRSPVEDGQQADVASEQRQGNGSEVDDRFGQREVLDPPGDEHGSAQFEVLVQQSIQGDENRELEQQRQAAAQRIDLFALVQFSHLLVELGGVVLVAGPQLLHLGIECLHLGGRLHALLAARLQDDL</sequence>
<organism evidence="2">
    <name type="scientific">bioreactor metagenome</name>
    <dbReference type="NCBI Taxonomy" id="1076179"/>
    <lineage>
        <taxon>unclassified sequences</taxon>
        <taxon>metagenomes</taxon>
        <taxon>ecological metagenomes</taxon>
    </lineage>
</organism>
<feature type="compositionally biased region" description="Basic and acidic residues" evidence="1">
    <location>
        <begin position="21"/>
        <end position="37"/>
    </location>
</feature>
<dbReference type="AlphaFoldDB" id="A0A645FRH7"/>
<comment type="caution">
    <text evidence="2">The sequence shown here is derived from an EMBL/GenBank/DDBJ whole genome shotgun (WGS) entry which is preliminary data.</text>
</comment>
<name>A0A645FRH7_9ZZZZ</name>
<proteinExistence type="predicted"/>